<proteinExistence type="predicted"/>
<evidence type="ECO:0000259" key="1">
    <source>
        <dbReference type="PROSITE" id="PS51192"/>
    </source>
</evidence>
<dbReference type="GO" id="GO:0140097">
    <property type="term" value="F:catalytic activity, acting on DNA"/>
    <property type="evidence" value="ECO:0007669"/>
    <property type="project" value="UniProtKB-ARBA"/>
</dbReference>
<gene>
    <name evidence="2" type="ORF">B9Q04_17810</name>
</gene>
<dbReference type="Gene3D" id="3.40.50.300">
    <property type="entry name" value="P-loop containing nucleotide triphosphate hydrolases"/>
    <property type="match status" value="1"/>
</dbReference>
<dbReference type="Pfam" id="PF00270">
    <property type="entry name" value="DEAD"/>
    <property type="match status" value="1"/>
</dbReference>
<dbReference type="GO" id="GO:0005524">
    <property type="term" value="F:ATP binding"/>
    <property type="evidence" value="ECO:0007669"/>
    <property type="project" value="InterPro"/>
</dbReference>
<reference evidence="2 3" key="1">
    <citation type="submission" date="2017-04" db="EMBL/GenBank/DDBJ databases">
        <title>Novel microbial lineages endemic to geothermal iron-oxide mats fill important gaps in the evolutionary history of Archaea.</title>
        <authorList>
            <person name="Jay Z.J."/>
            <person name="Beam J.P."/>
            <person name="Dlakic M."/>
            <person name="Rusch D.B."/>
            <person name="Kozubal M.A."/>
            <person name="Inskeep W.P."/>
        </authorList>
    </citation>
    <scope>NUCLEOTIDE SEQUENCE [LARGE SCALE GENOMIC DNA]</scope>
    <source>
        <strain evidence="2">BE_D</strain>
    </source>
</reference>
<dbReference type="EMBL" id="NEXF01000600">
    <property type="protein sequence ID" value="PSO06096.1"/>
    <property type="molecule type" value="Genomic_DNA"/>
</dbReference>
<comment type="caution">
    <text evidence="2">The sequence shown here is derived from an EMBL/GenBank/DDBJ whole genome shotgun (WGS) entry which is preliminary data.</text>
</comment>
<dbReference type="PROSITE" id="PS51192">
    <property type="entry name" value="HELICASE_ATP_BIND_1"/>
    <property type="match status" value="1"/>
</dbReference>
<dbReference type="CDD" id="cd17930">
    <property type="entry name" value="DEXHc_cas3"/>
    <property type="match status" value="1"/>
</dbReference>
<evidence type="ECO:0000313" key="3">
    <source>
        <dbReference type="Proteomes" id="UP000242015"/>
    </source>
</evidence>
<dbReference type="InterPro" id="IPR027417">
    <property type="entry name" value="P-loop_NTPase"/>
</dbReference>
<evidence type="ECO:0000313" key="2">
    <source>
        <dbReference type="EMBL" id="PSO06096.1"/>
    </source>
</evidence>
<dbReference type="GO" id="GO:0003676">
    <property type="term" value="F:nucleic acid binding"/>
    <property type="evidence" value="ECO:0007669"/>
    <property type="project" value="InterPro"/>
</dbReference>
<sequence length="288" mass="32847">MYSRDVNSWEKFFKLELLFSSLIDADKRNAAGSWFVSDIKNPMELKDKILSFISKLRTDEPIQNVRSSLLKKALSSQLDAPVISIQAPTGSGKTLSGMITALRKQRNRVIYALPYINIIEQTYSVLTKAFESDDLNLVLPSHHLSIASINFSKNYSAINPENYPIDKLLLPIEAWDSQIIVTTFQGLLQSLITSKNSLLKKLHNIANSTIILDEVQALPAEYWGFIKKVLENASKYLNVNIILMTATLPYIFRENSQIIIPDQRPPLRVKYKFHLKRIGLQKNYLNFS</sequence>
<protein>
    <recommendedName>
        <fullName evidence="1">Helicase ATP-binding domain-containing protein</fullName>
    </recommendedName>
</protein>
<dbReference type="SMART" id="SM00487">
    <property type="entry name" value="DEXDc"/>
    <property type="match status" value="1"/>
</dbReference>
<dbReference type="InterPro" id="IPR011545">
    <property type="entry name" value="DEAD/DEAH_box_helicase_dom"/>
</dbReference>
<dbReference type="GO" id="GO:0120545">
    <property type="term" value="F:nucleic acid conformation isomerase activity"/>
    <property type="evidence" value="ECO:0007669"/>
    <property type="project" value="UniProtKB-ARBA"/>
</dbReference>
<accession>A0A2R6C5U0</accession>
<feature type="domain" description="Helicase ATP-binding" evidence="1">
    <location>
        <begin position="74"/>
        <end position="266"/>
    </location>
</feature>
<dbReference type="SUPFAM" id="SSF52540">
    <property type="entry name" value="P-loop containing nucleoside triphosphate hydrolases"/>
    <property type="match status" value="1"/>
</dbReference>
<dbReference type="Proteomes" id="UP000242015">
    <property type="component" value="Unassembled WGS sequence"/>
</dbReference>
<dbReference type="AlphaFoldDB" id="A0A2R6C5U0"/>
<organism evidence="2 3">
    <name type="scientific">Candidatus Marsarchaeota G2 archaeon BE_D</name>
    <dbReference type="NCBI Taxonomy" id="1978158"/>
    <lineage>
        <taxon>Archaea</taxon>
        <taxon>Candidatus Marsarchaeota</taxon>
        <taxon>Candidatus Marsarchaeota group 2</taxon>
    </lineage>
</organism>
<name>A0A2R6C5U0_9ARCH</name>
<dbReference type="InterPro" id="IPR014001">
    <property type="entry name" value="Helicase_ATP-bd"/>
</dbReference>